<dbReference type="Pfam" id="PF13186">
    <property type="entry name" value="SPASM"/>
    <property type="match status" value="1"/>
</dbReference>
<accession>A0A939HC37</accession>
<evidence type="ECO:0000313" key="3">
    <source>
        <dbReference type="EMBL" id="MBO1264860.1"/>
    </source>
</evidence>
<name>A0A939HC37_9CLOT</name>
<dbReference type="NCBIfam" id="TIGR04085">
    <property type="entry name" value="rSAM_more_4Fe4S"/>
    <property type="match status" value="1"/>
</dbReference>
<reference evidence="3" key="1">
    <citation type="submission" date="2021-03" db="EMBL/GenBank/DDBJ databases">
        <title>Proteiniclasticum marinus sp. nov., isolated from tidal flat sediment.</title>
        <authorList>
            <person name="Namirimu T."/>
            <person name="Yang J.-A."/>
            <person name="Yang S.-H."/>
            <person name="Kim Y.-J."/>
            <person name="Kwon K.K."/>
        </authorList>
    </citation>
    <scope>NUCLEOTIDE SEQUENCE</scope>
    <source>
        <strain evidence="3">SCR006</strain>
    </source>
</reference>
<evidence type="ECO:0000259" key="2">
    <source>
        <dbReference type="Pfam" id="PF13186"/>
    </source>
</evidence>
<dbReference type="SUPFAM" id="SSF102114">
    <property type="entry name" value="Radical SAM enzymes"/>
    <property type="match status" value="1"/>
</dbReference>
<dbReference type="GO" id="GO:0016491">
    <property type="term" value="F:oxidoreductase activity"/>
    <property type="evidence" value="ECO:0007669"/>
    <property type="project" value="InterPro"/>
</dbReference>
<organism evidence="3 4">
    <name type="scientific">Proteiniclasticum aestuarii</name>
    <dbReference type="NCBI Taxonomy" id="2817862"/>
    <lineage>
        <taxon>Bacteria</taxon>
        <taxon>Bacillati</taxon>
        <taxon>Bacillota</taxon>
        <taxon>Clostridia</taxon>
        <taxon>Eubacteriales</taxon>
        <taxon>Clostridiaceae</taxon>
        <taxon>Proteiniclasticum</taxon>
    </lineage>
</organism>
<dbReference type="PANTHER" id="PTHR43273">
    <property type="entry name" value="ANAEROBIC SULFATASE-MATURATING ENZYME HOMOLOG ASLB-RELATED"/>
    <property type="match status" value="1"/>
</dbReference>
<gene>
    <name evidence="3" type="ORF">J3A84_07445</name>
</gene>
<evidence type="ECO:0000256" key="1">
    <source>
        <dbReference type="ARBA" id="ARBA00001966"/>
    </source>
</evidence>
<comment type="caution">
    <text evidence="3">The sequence shown here is derived from an EMBL/GenBank/DDBJ whole genome shotgun (WGS) entry which is preliminary data.</text>
</comment>
<evidence type="ECO:0000313" key="4">
    <source>
        <dbReference type="Proteomes" id="UP000664218"/>
    </source>
</evidence>
<dbReference type="InterPro" id="IPR023867">
    <property type="entry name" value="Sulphatase_maturase_rSAM"/>
</dbReference>
<dbReference type="InterPro" id="IPR058240">
    <property type="entry name" value="rSAM_sf"/>
</dbReference>
<feature type="domain" description="4Fe4S-binding SPASM" evidence="2">
    <location>
        <begin position="3"/>
        <end position="58"/>
    </location>
</feature>
<dbReference type="EMBL" id="JAFNJU010000005">
    <property type="protein sequence ID" value="MBO1264860.1"/>
    <property type="molecule type" value="Genomic_DNA"/>
</dbReference>
<dbReference type="InterPro" id="IPR023885">
    <property type="entry name" value="4Fe4S-binding_SPASM_dom"/>
</dbReference>
<dbReference type="Proteomes" id="UP000664218">
    <property type="component" value="Unassembled WGS sequence"/>
</dbReference>
<protein>
    <submittedName>
        <fullName evidence="3">SPASM domain-containing protein</fullName>
    </submittedName>
</protein>
<dbReference type="Gene3D" id="3.20.20.70">
    <property type="entry name" value="Aldolase class I"/>
    <property type="match status" value="1"/>
</dbReference>
<comment type="cofactor">
    <cofactor evidence="1">
        <name>[4Fe-4S] cluster</name>
        <dbReference type="ChEBI" id="CHEBI:49883"/>
    </cofactor>
</comment>
<dbReference type="AlphaFoldDB" id="A0A939HC37"/>
<dbReference type="PANTHER" id="PTHR43273:SF3">
    <property type="entry name" value="ANAEROBIC SULFATASE-MATURATING ENZYME HOMOLOG ASLB-RELATED"/>
    <property type="match status" value="1"/>
</dbReference>
<dbReference type="InterPro" id="IPR013785">
    <property type="entry name" value="Aldolase_TIM"/>
</dbReference>
<keyword evidence="4" id="KW-1185">Reference proteome</keyword>
<sequence length="111" mass="13192">MNTVIEADGSMYPCDFYVLDQWNLGNITQDDFSSLKKKDRALQFVNESYPKNKECVSCSYLKLCRSGCKRHYVQNGTISQNYFCSSYKEYYSHAYERLREIAQLVRYYKKI</sequence>
<proteinExistence type="predicted"/>